<evidence type="ECO:0000256" key="3">
    <source>
        <dbReference type="ARBA" id="ARBA00023002"/>
    </source>
</evidence>
<evidence type="ECO:0000259" key="4">
    <source>
        <dbReference type="Pfam" id="PF05368"/>
    </source>
</evidence>
<accession>A0A9P5KZE9</accession>
<dbReference type="SUPFAM" id="SSF51735">
    <property type="entry name" value="NAD(P)-binding Rossmann-fold domains"/>
    <property type="match status" value="1"/>
</dbReference>
<proteinExistence type="inferred from homology"/>
<gene>
    <name evidence="5" type="ORF">PCG10_003971</name>
</gene>
<dbReference type="InterPro" id="IPR008030">
    <property type="entry name" value="NmrA-like"/>
</dbReference>
<dbReference type="Proteomes" id="UP000701341">
    <property type="component" value="Unassembled WGS sequence"/>
</dbReference>
<dbReference type="PANTHER" id="PTHR42748:SF30">
    <property type="entry name" value="NMRA-LIKE DOMAIN-CONTAINING PROTEIN"/>
    <property type="match status" value="1"/>
</dbReference>
<dbReference type="AlphaFoldDB" id="A0A9P5KZE9"/>
<dbReference type="PANTHER" id="PTHR42748">
    <property type="entry name" value="NITROGEN METABOLITE REPRESSION PROTEIN NMRA FAMILY MEMBER"/>
    <property type="match status" value="1"/>
</dbReference>
<reference evidence="5" key="1">
    <citation type="submission" date="2020-02" db="EMBL/GenBank/DDBJ databases">
        <authorList>
            <person name="Lichtner F.J."/>
        </authorList>
    </citation>
    <scope>NUCLEOTIDE SEQUENCE</scope>
    <source>
        <strain evidence="5">G10</strain>
    </source>
</reference>
<keyword evidence="6" id="KW-1185">Reference proteome</keyword>
<comment type="similarity">
    <text evidence="1">Belongs to the NmrA-type oxidoreductase family.</text>
</comment>
<sequence length="320" mass="35448">MAQTRKLVTVYGATGNQGRSVVKSLLRAPDSFEVRAITRDPNSVAAQELSTLGASLVQADGSQSNQMTDAFQGSWAVFLNINSDDPVFWDPKGPTEFDYGKRIIDSAIMAGVKTLVYSTGAASKNQIETYARSTGAFENLVPIIPGYFLENFLFKQGAFIMGGFPWETDAEGYLTWKVPYWGGDERIPFLSVADDFGDIVHGILISPSEYHLQVVQAMSEITDYQKMTEAFAQVTGKKTRFQPILPTWKAFDASGNQGFEDVKSMFGFTQETQGHYFGREATDDQVSKNLKASAVLDYKESQQSSSLKTVRDWFAREFAA</sequence>
<comment type="caution">
    <text evidence="5">The sequence shown here is derived from an EMBL/GenBank/DDBJ whole genome shotgun (WGS) entry which is preliminary data.</text>
</comment>
<dbReference type="InterPro" id="IPR051164">
    <property type="entry name" value="NmrA-like_oxidored"/>
</dbReference>
<dbReference type="EMBL" id="JAAOZQ010000021">
    <property type="protein sequence ID" value="KAF7526580.1"/>
    <property type="molecule type" value="Genomic_DNA"/>
</dbReference>
<dbReference type="GO" id="GO:0016491">
    <property type="term" value="F:oxidoreductase activity"/>
    <property type="evidence" value="ECO:0007669"/>
    <property type="project" value="UniProtKB-KW"/>
</dbReference>
<evidence type="ECO:0000313" key="6">
    <source>
        <dbReference type="Proteomes" id="UP000701341"/>
    </source>
</evidence>
<evidence type="ECO:0000256" key="1">
    <source>
        <dbReference type="ARBA" id="ARBA00006328"/>
    </source>
</evidence>
<dbReference type="Gene3D" id="3.90.25.10">
    <property type="entry name" value="UDP-galactose 4-epimerase, domain 1"/>
    <property type="match status" value="1"/>
</dbReference>
<keyword evidence="3" id="KW-0560">Oxidoreductase</keyword>
<feature type="domain" description="NmrA-like" evidence="4">
    <location>
        <begin position="5"/>
        <end position="275"/>
    </location>
</feature>
<evidence type="ECO:0000313" key="5">
    <source>
        <dbReference type="EMBL" id="KAF7526580.1"/>
    </source>
</evidence>
<protein>
    <recommendedName>
        <fullName evidence="4">NmrA-like domain-containing protein</fullName>
    </recommendedName>
</protein>
<dbReference type="InterPro" id="IPR036291">
    <property type="entry name" value="NAD(P)-bd_dom_sf"/>
</dbReference>
<dbReference type="Gene3D" id="3.40.50.720">
    <property type="entry name" value="NAD(P)-binding Rossmann-like Domain"/>
    <property type="match status" value="1"/>
</dbReference>
<organism evidence="5 6">
    <name type="scientific">Penicillium crustosum</name>
    <name type="common">Blue mold fungus</name>
    <dbReference type="NCBI Taxonomy" id="36656"/>
    <lineage>
        <taxon>Eukaryota</taxon>
        <taxon>Fungi</taxon>
        <taxon>Dikarya</taxon>
        <taxon>Ascomycota</taxon>
        <taxon>Pezizomycotina</taxon>
        <taxon>Eurotiomycetes</taxon>
        <taxon>Eurotiomycetidae</taxon>
        <taxon>Eurotiales</taxon>
        <taxon>Aspergillaceae</taxon>
        <taxon>Penicillium</taxon>
    </lineage>
</organism>
<evidence type="ECO:0000256" key="2">
    <source>
        <dbReference type="ARBA" id="ARBA00022857"/>
    </source>
</evidence>
<dbReference type="GO" id="GO:0005634">
    <property type="term" value="C:nucleus"/>
    <property type="evidence" value="ECO:0007669"/>
    <property type="project" value="TreeGrafter"/>
</dbReference>
<keyword evidence="2" id="KW-0521">NADP</keyword>
<name>A0A9P5KZE9_PENCR</name>
<dbReference type="Pfam" id="PF05368">
    <property type="entry name" value="NmrA"/>
    <property type="match status" value="1"/>
</dbReference>